<dbReference type="Proteomes" id="UP000001175">
    <property type="component" value="Chromosome"/>
</dbReference>
<proteinExistence type="inferred from homology"/>
<dbReference type="SUPFAM" id="SSF52733">
    <property type="entry name" value="Nicotinate mononucleotide:5,6-dimethylbenzimidazole phosphoribosyltransferase (CobT)"/>
    <property type="match status" value="1"/>
</dbReference>
<evidence type="ECO:0000256" key="1">
    <source>
        <dbReference type="HAMAP-Rule" id="MF_01086"/>
    </source>
</evidence>
<evidence type="ECO:0000313" key="2">
    <source>
        <dbReference type="EMBL" id="BAD80021.1"/>
    </source>
</evidence>
<protein>
    <recommendedName>
        <fullName evidence="1">UPF0284 protein syc1831_d</fullName>
    </recommendedName>
</protein>
<dbReference type="KEGG" id="syc:syc1831_d"/>
<dbReference type="InterPro" id="IPR036087">
    <property type="entry name" value="Nict_dMeBzImd_PRibTrfase_sf"/>
</dbReference>
<comment type="similarity">
    <text evidence="1">Belongs to the UPF0284 family.</text>
</comment>
<dbReference type="EMBL" id="AP008231">
    <property type="protein sequence ID" value="BAD80021.1"/>
    <property type="molecule type" value="Genomic_DNA"/>
</dbReference>
<dbReference type="eggNOG" id="COG2038">
    <property type="taxonomic scope" value="Bacteria"/>
</dbReference>
<accession>A0A0H3KAZ5</accession>
<dbReference type="GO" id="GO:0008939">
    <property type="term" value="F:nicotinate-nucleotide-dimethylbenzimidazole phosphoribosyltransferase activity"/>
    <property type="evidence" value="ECO:0007669"/>
    <property type="project" value="InterPro"/>
</dbReference>
<dbReference type="RefSeq" id="WP_011244141.1">
    <property type="nucleotide sequence ID" value="NC_006576.1"/>
</dbReference>
<dbReference type="GeneID" id="72431154"/>
<dbReference type="InterPro" id="IPR002805">
    <property type="entry name" value="Nict_dMeBzImd_PRibTrfase_arc"/>
</dbReference>
<dbReference type="HAMAP" id="MF_01086">
    <property type="entry name" value="UPF0284"/>
    <property type="match status" value="1"/>
</dbReference>
<dbReference type="NCBIfam" id="TIGR00303">
    <property type="entry name" value="nicotinate mononucleotide-dependent phosphoribosyltransferase CobT"/>
    <property type="match status" value="1"/>
</dbReference>
<dbReference type="PANTHER" id="PTHR38811:SF1">
    <property type="entry name" value="UPF0284 PROTEIN SLL1500"/>
    <property type="match status" value="1"/>
</dbReference>
<dbReference type="Gene3D" id="3.40.50.10210">
    <property type="match status" value="1"/>
</dbReference>
<dbReference type="AlphaFoldDB" id="A0A0H3KAZ5"/>
<sequence>MRTDAIACWGGEAQLFPWLTQVQGRSPLLAVLLAFTETALIPGISAAGKTPRDRRYTAHADAEFLYNGPNPQPQYPLPPLQAGASPVLITRACVEQLATPLFLIDAGLTQPLPVPAIRLNSQPARCLSTGQAMPIAIAQQLFQQGQAHGAAIAAQHPDRWLVLGECVVGGTSTALALLLALGIEAAGCVSSSHPTCNHGQKLALVQQGLAAIPDRPARSPLELAAAIADPMLIAAAGMAMAVSQTQSVLLAGGTQMLAAYALMAAIAQTGVAWQPDRIAVGTTRWVMVDPSAQVAQLGPAIASRFGWEPLLLSTQLNFQRSRHAQLQVYEQGFVKEGVAAGGMAIAASLATGASVETLRQWVDDLGDRAIAASGIASAVTD</sequence>
<reference evidence="2 3" key="1">
    <citation type="journal article" date="2007" name="Photosyn. Res.">
        <title>Complete nucleotide sequence of the freshwater unicellular cyanobacterium Synechococcus elongatus PCC 6301 chromosome: gene content and organization.</title>
        <authorList>
            <person name="Sugita C."/>
            <person name="Ogata K."/>
            <person name="Shikata M."/>
            <person name="Jikuya H."/>
            <person name="Takano J."/>
            <person name="Furumichi M."/>
            <person name="Kanehisa M."/>
            <person name="Omata T."/>
            <person name="Sugiura M."/>
            <person name="Sugita M."/>
        </authorList>
    </citation>
    <scope>NUCLEOTIDE SEQUENCE [LARGE SCALE GENOMIC DNA]</scope>
    <source>
        <strain evidence="3">ATCC 27144 / PCC 6301 / SAUG 1402/1</strain>
    </source>
</reference>
<evidence type="ECO:0000313" key="3">
    <source>
        <dbReference type="Proteomes" id="UP000001175"/>
    </source>
</evidence>
<dbReference type="PANTHER" id="PTHR38811">
    <property type="match status" value="1"/>
</dbReference>
<name>A0A0H3KAZ5_SYNP6</name>
<dbReference type="NCBIfam" id="NF003373">
    <property type="entry name" value="PRK04447.1-6"/>
    <property type="match status" value="1"/>
</dbReference>
<organism evidence="2 3">
    <name type="scientific">Synechococcus sp. (strain ATCC 27144 / PCC 6301 / SAUG 1402/1)</name>
    <name type="common">Anacystis nidulans</name>
    <dbReference type="NCBI Taxonomy" id="269084"/>
    <lineage>
        <taxon>Bacteria</taxon>
        <taxon>Bacillati</taxon>
        <taxon>Cyanobacteriota</taxon>
        <taxon>Cyanophyceae</taxon>
        <taxon>Synechococcales</taxon>
        <taxon>Synechococcaceae</taxon>
        <taxon>Synechococcus</taxon>
    </lineage>
</organism>
<gene>
    <name evidence="2" type="ordered locus">syc1831_d</name>
</gene>